<dbReference type="STRING" id="71717.A0A4Y7TEG9"/>
<dbReference type="PANTHER" id="PTHR40465">
    <property type="entry name" value="CHROMOSOME 1, WHOLE GENOME SHOTGUN SEQUENCE"/>
    <property type="match status" value="1"/>
</dbReference>
<accession>A0A4Y7TEG9</accession>
<keyword evidence="1" id="KW-1133">Transmembrane helix</keyword>
<feature type="transmembrane region" description="Helical" evidence="1">
    <location>
        <begin position="104"/>
        <end position="131"/>
    </location>
</feature>
<keyword evidence="1" id="KW-0812">Transmembrane</keyword>
<dbReference type="Pfam" id="PF20152">
    <property type="entry name" value="DUF6534"/>
    <property type="match status" value="1"/>
</dbReference>
<dbReference type="Proteomes" id="UP000298030">
    <property type="component" value="Unassembled WGS sequence"/>
</dbReference>
<evidence type="ECO:0000259" key="2">
    <source>
        <dbReference type="Pfam" id="PF20152"/>
    </source>
</evidence>
<feature type="transmembrane region" description="Helical" evidence="1">
    <location>
        <begin position="143"/>
        <end position="166"/>
    </location>
</feature>
<evidence type="ECO:0000313" key="3">
    <source>
        <dbReference type="EMBL" id="TEB32577.1"/>
    </source>
</evidence>
<dbReference type="EMBL" id="QPFP01000015">
    <property type="protein sequence ID" value="TEB32577.1"/>
    <property type="molecule type" value="Genomic_DNA"/>
</dbReference>
<reference evidence="3 4" key="1">
    <citation type="journal article" date="2019" name="Nat. Ecol. Evol.">
        <title>Megaphylogeny resolves global patterns of mushroom evolution.</title>
        <authorList>
            <person name="Varga T."/>
            <person name="Krizsan K."/>
            <person name="Foldi C."/>
            <person name="Dima B."/>
            <person name="Sanchez-Garcia M."/>
            <person name="Sanchez-Ramirez S."/>
            <person name="Szollosi G.J."/>
            <person name="Szarkandi J.G."/>
            <person name="Papp V."/>
            <person name="Albert L."/>
            <person name="Andreopoulos W."/>
            <person name="Angelini C."/>
            <person name="Antonin V."/>
            <person name="Barry K.W."/>
            <person name="Bougher N.L."/>
            <person name="Buchanan P."/>
            <person name="Buyck B."/>
            <person name="Bense V."/>
            <person name="Catcheside P."/>
            <person name="Chovatia M."/>
            <person name="Cooper J."/>
            <person name="Damon W."/>
            <person name="Desjardin D."/>
            <person name="Finy P."/>
            <person name="Geml J."/>
            <person name="Haridas S."/>
            <person name="Hughes K."/>
            <person name="Justo A."/>
            <person name="Karasinski D."/>
            <person name="Kautmanova I."/>
            <person name="Kiss B."/>
            <person name="Kocsube S."/>
            <person name="Kotiranta H."/>
            <person name="LaButti K.M."/>
            <person name="Lechner B.E."/>
            <person name="Liimatainen K."/>
            <person name="Lipzen A."/>
            <person name="Lukacs Z."/>
            <person name="Mihaltcheva S."/>
            <person name="Morgado L.N."/>
            <person name="Niskanen T."/>
            <person name="Noordeloos M.E."/>
            <person name="Ohm R.A."/>
            <person name="Ortiz-Santana B."/>
            <person name="Ovrebo C."/>
            <person name="Racz N."/>
            <person name="Riley R."/>
            <person name="Savchenko A."/>
            <person name="Shiryaev A."/>
            <person name="Soop K."/>
            <person name="Spirin V."/>
            <person name="Szebenyi C."/>
            <person name="Tomsovsky M."/>
            <person name="Tulloss R.E."/>
            <person name="Uehling J."/>
            <person name="Grigoriev I.V."/>
            <person name="Vagvolgyi C."/>
            <person name="Papp T."/>
            <person name="Martin F.M."/>
            <person name="Miettinen O."/>
            <person name="Hibbett D.S."/>
            <person name="Nagy L.G."/>
        </authorList>
    </citation>
    <scope>NUCLEOTIDE SEQUENCE [LARGE SCALE GENOMIC DNA]</scope>
    <source>
        <strain evidence="3 4">FP101781</strain>
    </source>
</reference>
<name>A0A4Y7TEG9_COPMI</name>
<dbReference type="OrthoDB" id="3206554at2759"/>
<dbReference type="AlphaFoldDB" id="A0A4Y7TEG9"/>
<proteinExistence type="predicted"/>
<comment type="caution">
    <text evidence="3">The sequence shown here is derived from an EMBL/GenBank/DDBJ whole genome shotgun (WGS) entry which is preliminary data.</text>
</comment>
<feature type="transmembrane region" description="Helical" evidence="1">
    <location>
        <begin position="33"/>
        <end position="57"/>
    </location>
</feature>
<evidence type="ECO:0000256" key="1">
    <source>
        <dbReference type="SAM" id="Phobius"/>
    </source>
</evidence>
<dbReference type="InterPro" id="IPR045339">
    <property type="entry name" value="DUF6534"/>
</dbReference>
<gene>
    <name evidence="3" type="ORF">FA13DRAFT_261389</name>
</gene>
<keyword evidence="4" id="KW-1185">Reference proteome</keyword>
<sequence>MSGGAEDLAGTYGALLLGGLVSLFPGDAPWRKVLVLVILLMDVTHSGMVWAGIWVHLIGRPRTLADVDFIPLSISLSIVVTAALTFLVHMFFAERIHTLNTRKWRWLLTTPIITIAAGRLGFACVTSFQMIRLESFEAFVKVSAWTFTLGLALSSAVDALVTISLFALLKENGGKEYLRLGHIIDSLVLYTVEIGSVTCTVTVVSMICWLTMRHNLVFMGLHFIIGKLYANSMLAT</sequence>
<evidence type="ECO:0000313" key="4">
    <source>
        <dbReference type="Proteomes" id="UP000298030"/>
    </source>
</evidence>
<feature type="transmembrane region" description="Helical" evidence="1">
    <location>
        <begin position="69"/>
        <end position="92"/>
    </location>
</feature>
<dbReference type="PANTHER" id="PTHR40465:SF1">
    <property type="entry name" value="DUF6534 DOMAIN-CONTAINING PROTEIN"/>
    <property type="match status" value="1"/>
</dbReference>
<keyword evidence="1" id="KW-0472">Membrane</keyword>
<feature type="transmembrane region" description="Helical" evidence="1">
    <location>
        <begin position="187"/>
        <end position="212"/>
    </location>
</feature>
<organism evidence="3 4">
    <name type="scientific">Coprinellus micaceus</name>
    <name type="common">Glistening ink-cap mushroom</name>
    <name type="synonym">Coprinus micaceus</name>
    <dbReference type="NCBI Taxonomy" id="71717"/>
    <lineage>
        <taxon>Eukaryota</taxon>
        <taxon>Fungi</taxon>
        <taxon>Dikarya</taxon>
        <taxon>Basidiomycota</taxon>
        <taxon>Agaricomycotina</taxon>
        <taxon>Agaricomycetes</taxon>
        <taxon>Agaricomycetidae</taxon>
        <taxon>Agaricales</taxon>
        <taxon>Agaricineae</taxon>
        <taxon>Psathyrellaceae</taxon>
        <taxon>Coprinellus</taxon>
    </lineage>
</organism>
<feature type="domain" description="DUF6534" evidence="2">
    <location>
        <begin position="154"/>
        <end position="236"/>
    </location>
</feature>
<protein>
    <recommendedName>
        <fullName evidence="2">DUF6534 domain-containing protein</fullName>
    </recommendedName>
</protein>